<feature type="transmembrane region" description="Helical" evidence="7">
    <location>
        <begin position="167"/>
        <end position="188"/>
    </location>
</feature>
<name>A0A1G9LQX0_9ACTN</name>
<feature type="transmembrane region" description="Helical" evidence="7">
    <location>
        <begin position="339"/>
        <end position="366"/>
    </location>
</feature>
<evidence type="ECO:0000256" key="6">
    <source>
        <dbReference type="ARBA" id="ARBA00023136"/>
    </source>
</evidence>
<dbReference type="GO" id="GO:0022857">
    <property type="term" value="F:transmembrane transporter activity"/>
    <property type="evidence" value="ECO:0007669"/>
    <property type="project" value="InterPro"/>
</dbReference>
<sequence length="398" mass="41005">MFRLILWPVLVPSFLFSVGTGAVLPILVLAALQLGAGEALASALVAIAGAAALVSTVPVGMFIDRVGDRRAMAIATTSAAALTAVTVVAMAWPGRWSLPLFILALVLRSPAVTAFGLARQAVVADALPVHQRGQAMTALGGTMRAGNLVGPLAGALLLVWLPLWSVFAFSVLTSVAATGLLFVRRLNASFDDTARRARESRTPQELEQGIRWGAVTLAGVAIVTLAAARVGQPILIALWGTRLGWSEAQISLIVAVGAAVEMVLMFPGGYLKDQLGRSLILIACLVVYGAGFLLAPLSPTSTGFVVAVVVMSVGNGLGAGINMTIGADLSPNVGRAKFLSIWAMFTQGGQLGGPLLISGLLLVASLPAAMSAVGWMAWAGAAWTAAFARALRLPRGAR</sequence>
<dbReference type="AlphaFoldDB" id="A0A1G9LQX0"/>
<feature type="transmembrane region" description="Helical" evidence="7">
    <location>
        <begin position="248"/>
        <end position="266"/>
    </location>
</feature>
<keyword evidence="2" id="KW-0813">Transport</keyword>
<evidence type="ECO:0000256" key="1">
    <source>
        <dbReference type="ARBA" id="ARBA00004651"/>
    </source>
</evidence>
<feature type="transmembrane region" description="Helical" evidence="7">
    <location>
        <begin position="278"/>
        <end position="298"/>
    </location>
</feature>
<feature type="transmembrane region" description="Helical" evidence="7">
    <location>
        <begin position="98"/>
        <end position="118"/>
    </location>
</feature>
<gene>
    <name evidence="9" type="ORF">SAMN04488242_2255</name>
</gene>
<dbReference type="GO" id="GO:0005886">
    <property type="term" value="C:plasma membrane"/>
    <property type="evidence" value="ECO:0007669"/>
    <property type="project" value="UniProtKB-SubCell"/>
</dbReference>
<dbReference type="Gene3D" id="1.20.1250.20">
    <property type="entry name" value="MFS general substrate transporter like domains"/>
    <property type="match status" value="2"/>
</dbReference>
<evidence type="ECO:0000256" key="4">
    <source>
        <dbReference type="ARBA" id="ARBA00022692"/>
    </source>
</evidence>
<dbReference type="STRING" id="686624.SAMN04488242_2255"/>
<dbReference type="PROSITE" id="PS50850">
    <property type="entry name" value="MFS"/>
    <property type="match status" value="1"/>
</dbReference>
<accession>A0A1G9LQX0</accession>
<keyword evidence="4 7" id="KW-0812">Transmembrane</keyword>
<feature type="transmembrane region" description="Helical" evidence="7">
    <location>
        <begin position="372"/>
        <end position="391"/>
    </location>
</feature>
<evidence type="ECO:0000313" key="10">
    <source>
        <dbReference type="Proteomes" id="UP000199475"/>
    </source>
</evidence>
<evidence type="ECO:0000259" key="8">
    <source>
        <dbReference type="PROSITE" id="PS50850"/>
    </source>
</evidence>
<keyword evidence="3" id="KW-1003">Cell membrane</keyword>
<feature type="transmembrane region" description="Helical" evidence="7">
    <location>
        <begin position="209"/>
        <end position="228"/>
    </location>
</feature>
<evidence type="ECO:0000256" key="5">
    <source>
        <dbReference type="ARBA" id="ARBA00022989"/>
    </source>
</evidence>
<evidence type="ECO:0000313" key="9">
    <source>
        <dbReference type="EMBL" id="SDL64167.1"/>
    </source>
</evidence>
<keyword evidence="5 7" id="KW-1133">Transmembrane helix</keyword>
<dbReference type="EMBL" id="FNGP01000004">
    <property type="protein sequence ID" value="SDL64167.1"/>
    <property type="molecule type" value="Genomic_DNA"/>
</dbReference>
<dbReference type="RefSeq" id="WP_176761749.1">
    <property type="nucleotide sequence ID" value="NZ_FNGP01000004.1"/>
</dbReference>
<dbReference type="SUPFAM" id="SSF103473">
    <property type="entry name" value="MFS general substrate transporter"/>
    <property type="match status" value="1"/>
</dbReference>
<dbReference type="InterPro" id="IPR050171">
    <property type="entry name" value="MFS_Transporters"/>
</dbReference>
<dbReference type="PANTHER" id="PTHR23517">
    <property type="entry name" value="RESISTANCE PROTEIN MDTM, PUTATIVE-RELATED-RELATED"/>
    <property type="match status" value="1"/>
</dbReference>
<feature type="transmembrane region" description="Helical" evidence="7">
    <location>
        <begin position="304"/>
        <end position="327"/>
    </location>
</feature>
<dbReference type="Pfam" id="PF07690">
    <property type="entry name" value="MFS_1"/>
    <property type="match status" value="2"/>
</dbReference>
<feature type="domain" description="Major facilitator superfamily (MFS) profile" evidence="8">
    <location>
        <begin position="5"/>
        <end position="398"/>
    </location>
</feature>
<evidence type="ECO:0000256" key="2">
    <source>
        <dbReference type="ARBA" id="ARBA00022448"/>
    </source>
</evidence>
<dbReference type="Proteomes" id="UP000199475">
    <property type="component" value="Unassembled WGS sequence"/>
</dbReference>
<proteinExistence type="predicted"/>
<dbReference type="InterPro" id="IPR020846">
    <property type="entry name" value="MFS_dom"/>
</dbReference>
<reference evidence="9 10" key="1">
    <citation type="submission" date="2016-10" db="EMBL/GenBank/DDBJ databases">
        <authorList>
            <person name="de Groot N.N."/>
        </authorList>
    </citation>
    <scope>NUCLEOTIDE SEQUENCE [LARGE SCALE GENOMIC DNA]</scope>
    <source>
        <strain evidence="9 10">CGMCC 1.9159</strain>
    </source>
</reference>
<dbReference type="InterPro" id="IPR011701">
    <property type="entry name" value="MFS"/>
</dbReference>
<organism evidence="9 10">
    <name type="scientific">Tessaracoccus oleiagri</name>
    <dbReference type="NCBI Taxonomy" id="686624"/>
    <lineage>
        <taxon>Bacteria</taxon>
        <taxon>Bacillati</taxon>
        <taxon>Actinomycetota</taxon>
        <taxon>Actinomycetes</taxon>
        <taxon>Propionibacteriales</taxon>
        <taxon>Propionibacteriaceae</taxon>
        <taxon>Tessaracoccus</taxon>
    </lineage>
</organism>
<feature type="transmembrane region" description="Helical" evidence="7">
    <location>
        <begin position="71"/>
        <end position="92"/>
    </location>
</feature>
<evidence type="ECO:0000256" key="3">
    <source>
        <dbReference type="ARBA" id="ARBA00022475"/>
    </source>
</evidence>
<comment type="subcellular location">
    <subcellularLocation>
        <location evidence="1">Cell membrane</location>
        <topology evidence="1">Multi-pass membrane protein</topology>
    </subcellularLocation>
</comment>
<keyword evidence="6 7" id="KW-0472">Membrane</keyword>
<feature type="transmembrane region" description="Helical" evidence="7">
    <location>
        <begin position="40"/>
        <end position="59"/>
    </location>
</feature>
<feature type="transmembrane region" description="Helical" evidence="7">
    <location>
        <begin position="138"/>
        <end position="161"/>
    </location>
</feature>
<protein>
    <submittedName>
        <fullName evidence="9">Predicted arabinose efflux permease, MFS family</fullName>
    </submittedName>
</protein>
<dbReference type="PANTHER" id="PTHR23517:SF3">
    <property type="entry name" value="INTEGRAL MEMBRANE TRANSPORT PROTEIN"/>
    <property type="match status" value="1"/>
</dbReference>
<keyword evidence="10" id="KW-1185">Reference proteome</keyword>
<evidence type="ECO:0000256" key="7">
    <source>
        <dbReference type="SAM" id="Phobius"/>
    </source>
</evidence>
<dbReference type="InterPro" id="IPR036259">
    <property type="entry name" value="MFS_trans_sf"/>
</dbReference>